<keyword evidence="3" id="KW-1185">Reference proteome</keyword>
<dbReference type="Proteomes" id="UP001596405">
    <property type="component" value="Unassembled WGS sequence"/>
</dbReference>
<keyword evidence="1" id="KW-0812">Transmembrane</keyword>
<keyword evidence="1" id="KW-0472">Membrane</keyword>
<protein>
    <submittedName>
        <fullName evidence="2">Uncharacterized protein</fullName>
    </submittedName>
</protein>
<evidence type="ECO:0000256" key="1">
    <source>
        <dbReference type="SAM" id="Phobius"/>
    </source>
</evidence>
<keyword evidence="1" id="KW-1133">Transmembrane helix</keyword>
<evidence type="ECO:0000313" key="2">
    <source>
        <dbReference type="EMBL" id="MFC6997612.1"/>
    </source>
</evidence>
<name>A0ABW2DI89_9BACT</name>
<comment type="caution">
    <text evidence="2">The sequence shown here is derived from an EMBL/GenBank/DDBJ whole genome shotgun (WGS) entry which is preliminary data.</text>
</comment>
<evidence type="ECO:0000313" key="3">
    <source>
        <dbReference type="Proteomes" id="UP001596405"/>
    </source>
</evidence>
<gene>
    <name evidence="2" type="ORF">ACFQHR_08245</name>
</gene>
<dbReference type="EMBL" id="JBHSYQ010000003">
    <property type="protein sequence ID" value="MFC6997612.1"/>
    <property type="molecule type" value="Genomic_DNA"/>
</dbReference>
<feature type="transmembrane region" description="Helical" evidence="1">
    <location>
        <begin position="16"/>
        <end position="36"/>
    </location>
</feature>
<sequence length="179" mass="20340">MKYLTNLPDSHQAYDILIFVGIGVLLYGIACAMLGIGRYKPLKGKLNGSITFEHDSITIAEKTITIDLITKINFEGTDWLGLYKRNGLTEYFENSLSQGVQNYLILHLSDGQIIKTQFQLLDACGLQEMEDEIKSYYLKDKISYLQAVDLLGLSSQDKWNDLKRLKTSQNSTKYQQKKG</sequence>
<reference evidence="3" key="1">
    <citation type="journal article" date="2019" name="Int. J. Syst. Evol. Microbiol.">
        <title>The Global Catalogue of Microorganisms (GCM) 10K type strain sequencing project: providing services to taxonomists for standard genome sequencing and annotation.</title>
        <authorList>
            <consortium name="The Broad Institute Genomics Platform"/>
            <consortium name="The Broad Institute Genome Sequencing Center for Infectious Disease"/>
            <person name="Wu L."/>
            <person name="Ma J."/>
        </authorList>
    </citation>
    <scope>NUCLEOTIDE SEQUENCE [LARGE SCALE GENOMIC DNA]</scope>
    <source>
        <strain evidence="3">CGMCC 4.7393</strain>
    </source>
</reference>
<dbReference type="RefSeq" id="WP_066618962.1">
    <property type="nucleotide sequence ID" value="NZ_JBHSYQ010000003.1"/>
</dbReference>
<proteinExistence type="predicted"/>
<organism evidence="2 3">
    <name type="scientific">Rufibacter roseus</name>
    <dbReference type="NCBI Taxonomy" id="1567108"/>
    <lineage>
        <taxon>Bacteria</taxon>
        <taxon>Pseudomonadati</taxon>
        <taxon>Bacteroidota</taxon>
        <taxon>Cytophagia</taxon>
        <taxon>Cytophagales</taxon>
        <taxon>Hymenobacteraceae</taxon>
        <taxon>Rufibacter</taxon>
    </lineage>
</organism>
<accession>A0ABW2DI89</accession>